<gene>
    <name evidence="2" type="ORF">MNOR_LOCUS7410</name>
</gene>
<feature type="non-terminal residue" evidence="2">
    <location>
        <position position="283"/>
    </location>
</feature>
<comment type="caution">
    <text evidence="2">The sequence shown here is derived from an EMBL/GenBank/DDBJ whole genome shotgun (WGS) entry which is preliminary data.</text>
</comment>
<feature type="region of interest" description="Disordered" evidence="1">
    <location>
        <begin position="86"/>
        <end position="112"/>
    </location>
</feature>
<evidence type="ECO:0000313" key="3">
    <source>
        <dbReference type="Proteomes" id="UP001497623"/>
    </source>
</evidence>
<evidence type="ECO:0000256" key="1">
    <source>
        <dbReference type="SAM" id="MobiDB-lite"/>
    </source>
</evidence>
<accession>A0AAV2Q5Y2</accession>
<name>A0AAV2Q5Y2_MEGNR</name>
<evidence type="ECO:0000313" key="2">
    <source>
        <dbReference type="EMBL" id="CAL4068705.1"/>
    </source>
</evidence>
<dbReference type="AlphaFoldDB" id="A0AAV2Q5Y2"/>
<proteinExistence type="predicted"/>
<sequence length="283" mass="31146">MNYQAIKKNAHSIFSYRKCIFTKNFYCQICCGYLNTYDIYPRCLGRPYVRPGVIHHRRQCQDAHMCVMLPIEILIINQTCTRDIRTFPDSEQDAPSGTRPVKGSRPSKQQVHGVAGAVMLRGGEPGTRFTALQASSELRKRNITDNSVVHHPLQQQPSLPRSSRSAVVPPNQTSQPSAPANVESDNPPPYSAIIGTDSAHFAPSANSINVLDNEKPPPYSELPYPTSYSSELPQNIIASGEIHSNPIVMDSAIGQSVSPQLGVSESPPSTRPAKLDIYQPIIK</sequence>
<feature type="compositionally biased region" description="Low complexity" evidence="1">
    <location>
        <begin position="152"/>
        <end position="165"/>
    </location>
</feature>
<protein>
    <submittedName>
        <fullName evidence="2">Uncharacterized protein</fullName>
    </submittedName>
</protein>
<dbReference type="EMBL" id="CAXKWB010003250">
    <property type="protein sequence ID" value="CAL4068705.1"/>
    <property type="molecule type" value="Genomic_DNA"/>
</dbReference>
<reference evidence="2 3" key="1">
    <citation type="submission" date="2024-05" db="EMBL/GenBank/DDBJ databases">
        <authorList>
            <person name="Wallberg A."/>
        </authorList>
    </citation>
    <scope>NUCLEOTIDE SEQUENCE [LARGE SCALE GENOMIC DNA]</scope>
</reference>
<dbReference type="Proteomes" id="UP001497623">
    <property type="component" value="Unassembled WGS sequence"/>
</dbReference>
<organism evidence="2 3">
    <name type="scientific">Meganyctiphanes norvegica</name>
    <name type="common">Northern krill</name>
    <name type="synonym">Thysanopoda norvegica</name>
    <dbReference type="NCBI Taxonomy" id="48144"/>
    <lineage>
        <taxon>Eukaryota</taxon>
        <taxon>Metazoa</taxon>
        <taxon>Ecdysozoa</taxon>
        <taxon>Arthropoda</taxon>
        <taxon>Crustacea</taxon>
        <taxon>Multicrustacea</taxon>
        <taxon>Malacostraca</taxon>
        <taxon>Eumalacostraca</taxon>
        <taxon>Eucarida</taxon>
        <taxon>Euphausiacea</taxon>
        <taxon>Euphausiidae</taxon>
        <taxon>Meganyctiphanes</taxon>
    </lineage>
</organism>
<keyword evidence="3" id="KW-1185">Reference proteome</keyword>
<feature type="region of interest" description="Disordered" evidence="1">
    <location>
        <begin position="148"/>
        <end position="193"/>
    </location>
</feature>